<organism evidence="2 3">
    <name type="scientific">Rhodotorula diobovata</name>
    <dbReference type="NCBI Taxonomy" id="5288"/>
    <lineage>
        <taxon>Eukaryota</taxon>
        <taxon>Fungi</taxon>
        <taxon>Dikarya</taxon>
        <taxon>Basidiomycota</taxon>
        <taxon>Pucciniomycotina</taxon>
        <taxon>Microbotryomycetes</taxon>
        <taxon>Sporidiobolales</taxon>
        <taxon>Sporidiobolaceae</taxon>
        <taxon>Rhodotorula</taxon>
    </lineage>
</organism>
<dbReference type="STRING" id="5288.A0A5C5FLZ6"/>
<dbReference type="EMBL" id="SOZI01000171">
    <property type="protein sequence ID" value="TNY17858.1"/>
    <property type="molecule type" value="Genomic_DNA"/>
</dbReference>
<proteinExistence type="predicted"/>
<evidence type="ECO:0000313" key="3">
    <source>
        <dbReference type="Proteomes" id="UP000311382"/>
    </source>
</evidence>
<feature type="region of interest" description="Disordered" evidence="1">
    <location>
        <begin position="42"/>
        <end position="76"/>
    </location>
</feature>
<reference evidence="2 3" key="1">
    <citation type="submission" date="2019-03" db="EMBL/GenBank/DDBJ databases">
        <title>Rhodosporidium diobovatum UCD-FST 08-225 genome sequencing, assembly, and annotation.</title>
        <authorList>
            <person name="Fakankun I.U."/>
            <person name="Fristensky B."/>
            <person name="Levin D.B."/>
        </authorList>
    </citation>
    <scope>NUCLEOTIDE SEQUENCE [LARGE SCALE GENOMIC DNA]</scope>
    <source>
        <strain evidence="2 3">UCD-FST 08-225</strain>
    </source>
</reference>
<dbReference type="Proteomes" id="UP000311382">
    <property type="component" value="Unassembled WGS sequence"/>
</dbReference>
<dbReference type="AlphaFoldDB" id="A0A5C5FLZ6"/>
<gene>
    <name evidence="2" type="ORF">DMC30DRAFT_88751</name>
</gene>
<accession>A0A5C5FLZ6</accession>
<name>A0A5C5FLZ6_9BASI</name>
<protein>
    <submittedName>
        <fullName evidence="2">Uncharacterized protein</fullName>
    </submittedName>
</protein>
<dbReference type="OrthoDB" id="1112980at2759"/>
<feature type="compositionally biased region" description="Acidic residues" evidence="1">
    <location>
        <begin position="109"/>
        <end position="130"/>
    </location>
</feature>
<sequence length="210" mass="22111">MDLEEGKLASIEPARAEGRCSRSTSLHPLARANCEACTQSLMAPSKQPAQPTERLEVPTLPPPSSRFVLPPPPSDLLNRLQAFLPQIRDANAQLDPSAADGAPLGDEAVALEEITDSSDDDSDNDDDDDSSSSSSDSDSDEEDNSDGPARARQEDAEAATASAPAATDDEGRGTLAHLMDISARPTVTRSKLIVVEEPAGEDKADSMEAD</sequence>
<comment type="caution">
    <text evidence="2">The sequence shown here is derived from an EMBL/GenBank/DDBJ whole genome shotgun (WGS) entry which is preliminary data.</text>
</comment>
<evidence type="ECO:0000313" key="2">
    <source>
        <dbReference type="EMBL" id="TNY17858.1"/>
    </source>
</evidence>
<feature type="region of interest" description="Disordered" evidence="1">
    <location>
        <begin position="1"/>
        <end position="24"/>
    </location>
</feature>
<feature type="region of interest" description="Disordered" evidence="1">
    <location>
        <begin position="91"/>
        <end position="185"/>
    </location>
</feature>
<evidence type="ECO:0000256" key="1">
    <source>
        <dbReference type="SAM" id="MobiDB-lite"/>
    </source>
</evidence>
<keyword evidence="3" id="KW-1185">Reference proteome</keyword>
<feature type="compositionally biased region" description="Pro residues" evidence="1">
    <location>
        <begin position="59"/>
        <end position="74"/>
    </location>
</feature>